<evidence type="ECO:0000313" key="1">
    <source>
        <dbReference type="EMBL" id="PWZ27930.1"/>
    </source>
</evidence>
<name>A0A3L6F4L8_MAIZE</name>
<accession>A0A3L6F4L8</accession>
<organism evidence="1">
    <name type="scientific">Zea mays</name>
    <name type="common">Maize</name>
    <dbReference type="NCBI Taxonomy" id="4577"/>
    <lineage>
        <taxon>Eukaryota</taxon>
        <taxon>Viridiplantae</taxon>
        <taxon>Streptophyta</taxon>
        <taxon>Embryophyta</taxon>
        <taxon>Tracheophyta</taxon>
        <taxon>Spermatophyta</taxon>
        <taxon>Magnoliopsida</taxon>
        <taxon>Liliopsida</taxon>
        <taxon>Poales</taxon>
        <taxon>Poaceae</taxon>
        <taxon>PACMAD clade</taxon>
        <taxon>Panicoideae</taxon>
        <taxon>Andropogonodae</taxon>
        <taxon>Andropogoneae</taxon>
        <taxon>Tripsacinae</taxon>
        <taxon>Zea</taxon>
    </lineage>
</organism>
<dbReference type="Proteomes" id="UP000251960">
    <property type="component" value="Chromosome 4"/>
</dbReference>
<protein>
    <submittedName>
        <fullName evidence="1">Uncharacterized protein</fullName>
    </submittedName>
</protein>
<proteinExistence type="predicted"/>
<sequence>MYMEFTSEPGLMVGAPACELEKPSISVPVPTPAPAAAPATGRQWRPSGDVATVGSNTANISSSSDVTNPSLPSSLYVCFPIAGLADGSALDDAVKRVDSSSQLEMALLCEPSAEGISKLGATADRGGRGGS</sequence>
<gene>
    <name evidence="1" type="ORF">Zm00014a_039201</name>
</gene>
<dbReference type="EMBL" id="NCVQ01000005">
    <property type="protein sequence ID" value="PWZ27930.1"/>
    <property type="molecule type" value="Genomic_DNA"/>
</dbReference>
<comment type="caution">
    <text evidence="1">The sequence shown here is derived from an EMBL/GenBank/DDBJ whole genome shotgun (WGS) entry which is preliminary data.</text>
</comment>
<dbReference type="AlphaFoldDB" id="A0A3L6F4L8"/>
<reference evidence="1" key="1">
    <citation type="journal article" date="2018" name="Nat. Genet.">
        <title>Extensive intraspecific gene order and gene structural variations between Mo17 and other maize genomes.</title>
        <authorList>
            <person name="Sun S."/>
            <person name="Zhou Y."/>
            <person name="Chen J."/>
            <person name="Shi J."/>
            <person name="Zhao H."/>
            <person name="Zhao H."/>
            <person name="Song W."/>
            <person name="Zhang M."/>
            <person name="Cui Y."/>
            <person name="Dong X."/>
            <person name="Liu H."/>
            <person name="Ma X."/>
            <person name="Jiao Y."/>
            <person name="Wang B."/>
            <person name="Wei X."/>
            <person name="Stein J.C."/>
            <person name="Glaubitz J.C."/>
            <person name="Lu F."/>
            <person name="Yu G."/>
            <person name="Liang C."/>
            <person name="Fengler K."/>
            <person name="Li B."/>
            <person name="Rafalski A."/>
            <person name="Schnable P.S."/>
            <person name="Ware D.H."/>
            <person name="Buckler E.S."/>
            <person name="Lai J."/>
        </authorList>
    </citation>
    <scope>NUCLEOTIDE SEQUENCE [LARGE SCALE GENOMIC DNA]</scope>
    <source>
        <tissue evidence="1">Seedling</tissue>
    </source>
</reference>